<keyword evidence="13" id="KW-1185">Reference proteome</keyword>
<dbReference type="Pfam" id="PF19279">
    <property type="entry name" value="YegS_C"/>
    <property type="match status" value="1"/>
</dbReference>
<evidence type="ECO:0000259" key="11">
    <source>
        <dbReference type="PROSITE" id="PS50146"/>
    </source>
</evidence>
<evidence type="ECO:0000256" key="9">
    <source>
        <dbReference type="ARBA" id="ARBA00023209"/>
    </source>
</evidence>
<dbReference type="Pfam" id="PF00781">
    <property type="entry name" value="DAGK_cat"/>
    <property type="match status" value="1"/>
</dbReference>
<dbReference type="Gene3D" id="2.60.200.40">
    <property type="match status" value="1"/>
</dbReference>
<dbReference type="PANTHER" id="PTHR12358">
    <property type="entry name" value="SPHINGOSINE KINASE"/>
    <property type="match status" value="1"/>
</dbReference>
<dbReference type="Gene3D" id="3.40.50.10330">
    <property type="entry name" value="Probable inorganic polyphosphate/atp-NAD kinase, domain 1"/>
    <property type="match status" value="1"/>
</dbReference>
<gene>
    <name evidence="12" type="ORF">J2Z40_002024</name>
</gene>
<keyword evidence="10" id="KW-1208">Phospholipid metabolism</keyword>
<dbReference type="Proteomes" id="UP001519293">
    <property type="component" value="Unassembled WGS sequence"/>
</dbReference>
<dbReference type="InterPro" id="IPR045540">
    <property type="entry name" value="YegS/DAGK_C"/>
</dbReference>
<evidence type="ECO:0000256" key="7">
    <source>
        <dbReference type="ARBA" id="ARBA00022840"/>
    </source>
</evidence>
<evidence type="ECO:0000256" key="1">
    <source>
        <dbReference type="ARBA" id="ARBA00001946"/>
    </source>
</evidence>
<dbReference type="PANTHER" id="PTHR12358:SF54">
    <property type="entry name" value="SPHINGOSINE KINASE RELATED PROTEIN"/>
    <property type="match status" value="1"/>
</dbReference>
<dbReference type="InterPro" id="IPR050187">
    <property type="entry name" value="Lipid_Phosphate_FormReg"/>
</dbReference>
<organism evidence="12 13">
    <name type="scientific">Cytobacillus eiseniae</name>
    <dbReference type="NCBI Taxonomy" id="762947"/>
    <lineage>
        <taxon>Bacteria</taxon>
        <taxon>Bacillati</taxon>
        <taxon>Bacillota</taxon>
        <taxon>Bacilli</taxon>
        <taxon>Bacillales</taxon>
        <taxon>Bacillaceae</taxon>
        <taxon>Cytobacillus</taxon>
    </lineage>
</organism>
<evidence type="ECO:0000256" key="6">
    <source>
        <dbReference type="ARBA" id="ARBA00022777"/>
    </source>
</evidence>
<dbReference type="NCBIfam" id="TIGR00147">
    <property type="entry name" value="YegS/Rv2252/BmrU family lipid kinase"/>
    <property type="match status" value="1"/>
</dbReference>
<sequence length="321" mass="35394">MMMRIKNGTKIYFIINPQAKNGYCQKVWSKIEQLLLEKGISYEAFFTNYRGHAKEIARKLAEKEEGRKTLIIAVGGDGTMHEVVNGAASFQHVNLSYIPGGSGNDFSRGFGIPKDPVAALNQLLNKEDLEATLTDLGKVSKKDGEAIYFINNMGVGLDASIAREVNESKIKGYLNRLSLGKLAYVYFLLKNLVTFKKSAMEIVIDGKLSTYENAWFVSVSNQPFYGGGMKISPNASPFDDQLNITVVHKISRLKILFVFITVFWGGHVAFKGVEAFTGKEIRISSLHPLPVHADGEDIGTTPLKVITCHRLLPISSNASGQ</sequence>
<keyword evidence="7" id="KW-0067">ATP-binding</keyword>
<evidence type="ECO:0000256" key="4">
    <source>
        <dbReference type="ARBA" id="ARBA00022679"/>
    </source>
</evidence>
<dbReference type="InterPro" id="IPR017438">
    <property type="entry name" value="ATP-NAD_kinase_N"/>
</dbReference>
<keyword evidence="6 12" id="KW-0418">Kinase</keyword>
<dbReference type="InterPro" id="IPR016064">
    <property type="entry name" value="NAD/diacylglycerol_kinase_sf"/>
</dbReference>
<dbReference type="SUPFAM" id="SSF111331">
    <property type="entry name" value="NAD kinase/diacylglycerol kinase-like"/>
    <property type="match status" value="1"/>
</dbReference>
<reference evidence="12 13" key="1">
    <citation type="submission" date="2021-03" db="EMBL/GenBank/DDBJ databases">
        <title>Genomic Encyclopedia of Type Strains, Phase IV (KMG-IV): sequencing the most valuable type-strain genomes for metagenomic binning, comparative biology and taxonomic classification.</title>
        <authorList>
            <person name="Goeker M."/>
        </authorList>
    </citation>
    <scope>NUCLEOTIDE SEQUENCE [LARGE SCALE GENOMIC DNA]</scope>
    <source>
        <strain evidence="12 13">DSM 26675</strain>
    </source>
</reference>
<evidence type="ECO:0000313" key="13">
    <source>
        <dbReference type="Proteomes" id="UP001519293"/>
    </source>
</evidence>
<keyword evidence="5" id="KW-0547">Nucleotide-binding</keyword>
<accession>A0ABS4REZ4</accession>
<dbReference type="SMART" id="SM00046">
    <property type="entry name" value="DAGKc"/>
    <property type="match status" value="1"/>
</dbReference>
<dbReference type="InterPro" id="IPR001206">
    <property type="entry name" value="Diacylglycerol_kinase_cat_dom"/>
</dbReference>
<protein>
    <submittedName>
        <fullName evidence="12">YegS/Rv2252/BmrU family lipid kinase</fullName>
    </submittedName>
</protein>
<keyword evidence="9" id="KW-0594">Phospholipid biosynthesis</keyword>
<feature type="domain" description="DAGKc" evidence="11">
    <location>
        <begin position="6"/>
        <end position="143"/>
    </location>
</feature>
<keyword evidence="3" id="KW-0444">Lipid biosynthesis</keyword>
<evidence type="ECO:0000256" key="10">
    <source>
        <dbReference type="ARBA" id="ARBA00023264"/>
    </source>
</evidence>
<dbReference type="GO" id="GO:0016301">
    <property type="term" value="F:kinase activity"/>
    <property type="evidence" value="ECO:0007669"/>
    <property type="project" value="UniProtKB-KW"/>
</dbReference>
<evidence type="ECO:0000256" key="8">
    <source>
        <dbReference type="ARBA" id="ARBA00023098"/>
    </source>
</evidence>
<evidence type="ECO:0000256" key="5">
    <source>
        <dbReference type="ARBA" id="ARBA00022741"/>
    </source>
</evidence>
<evidence type="ECO:0000256" key="2">
    <source>
        <dbReference type="ARBA" id="ARBA00005983"/>
    </source>
</evidence>
<dbReference type="EMBL" id="JAGIKZ010000009">
    <property type="protein sequence ID" value="MBP2241461.1"/>
    <property type="molecule type" value="Genomic_DNA"/>
</dbReference>
<name>A0ABS4REZ4_9BACI</name>
<evidence type="ECO:0000313" key="12">
    <source>
        <dbReference type="EMBL" id="MBP2241461.1"/>
    </source>
</evidence>
<dbReference type="PROSITE" id="PS50146">
    <property type="entry name" value="DAGK"/>
    <property type="match status" value="1"/>
</dbReference>
<evidence type="ECO:0000256" key="3">
    <source>
        <dbReference type="ARBA" id="ARBA00022516"/>
    </source>
</evidence>
<comment type="similarity">
    <text evidence="2">Belongs to the diacylglycerol/lipid kinase family.</text>
</comment>
<comment type="cofactor">
    <cofactor evidence="1">
        <name>Mg(2+)</name>
        <dbReference type="ChEBI" id="CHEBI:18420"/>
    </cofactor>
</comment>
<proteinExistence type="inferred from homology"/>
<keyword evidence="8" id="KW-0443">Lipid metabolism</keyword>
<keyword evidence="4" id="KW-0808">Transferase</keyword>
<comment type="caution">
    <text evidence="12">The sequence shown here is derived from an EMBL/GenBank/DDBJ whole genome shotgun (WGS) entry which is preliminary data.</text>
</comment>
<dbReference type="InterPro" id="IPR005218">
    <property type="entry name" value="Diacylglycerol/lipid_kinase"/>
</dbReference>